<accession>A0A0B7BSB0</accession>
<name>A0A0B7BSB0_9EUPU</name>
<dbReference type="AlphaFoldDB" id="A0A0B7BSB0"/>
<sequence>THSATTHSPSLTYLLNPVMPSDTWGFRKDFPCSPVPCNLQRRAPRQRCGVQFLFHHAPPCCPWSAFLSLSFWCPSE</sequence>
<evidence type="ECO:0000313" key="1">
    <source>
        <dbReference type="EMBL" id="CEK95787.1"/>
    </source>
</evidence>
<protein>
    <submittedName>
        <fullName evidence="1">Uncharacterized protein</fullName>
    </submittedName>
</protein>
<feature type="non-terminal residue" evidence="1">
    <location>
        <position position="1"/>
    </location>
</feature>
<organism evidence="1">
    <name type="scientific">Arion vulgaris</name>
    <dbReference type="NCBI Taxonomy" id="1028688"/>
    <lineage>
        <taxon>Eukaryota</taxon>
        <taxon>Metazoa</taxon>
        <taxon>Spiralia</taxon>
        <taxon>Lophotrochozoa</taxon>
        <taxon>Mollusca</taxon>
        <taxon>Gastropoda</taxon>
        <taxon>Heterobranchia</taxon>
        <taxon>Euthyneura</taxon>
        <taxon>Panpulmonata</taxon>
        <taxon>Eupulmonata</taxon>
        <taxon>Stylommatophora</taxon>
        <taxon>Helicina</taxon>
        <taxon>Arionoidea</taxon>
        <taxon>Arionidae</taxon>
        <taxon>Arion</taxon>
    </lineage>
</organism>
<gene>
    <name evidence="1" type="primary">ORF208678</name>
</gene>
<proteinExistence type="predicted"/>
<dbReference type="EMBL" id="HACG01048922">
    <property type="protein sequence ID" value="CEK95787.1"/>
    <property type="molecule type" value="Transcribed_RNA"/>
</dbReference>
<reference evidence="1" key="1">
    <citation type="submission" date="2014-12" db="EMBL/GenBank/DDBJ databases">
        <title>Insight into the proteome of Arion vulgaris.</title>
        <authorList>
            <person name="Aradska J."/>
            <person name="Bulat T."/>
            <person name="Smidak R."/>
            <person name="Sarate P."/>
            <person name="Gangsoo J."/>
            <person name="Sialana F."/>
            <person name="Bilban M."/>
            <person name="Lubec G."/>
        </authorList>
    </citation>
    <scope>NUCLEOTIDE SEQUENCE</scope>
    <source>
        <tissue evidence="1">Skin</tissue>
    </source>
</reference>
<feature type="non-terminal residue" evidence="1">
    <location>
        <position position="76"/>
    </location>
</feature>